<dbReference type="GO" id="GO:0008300">
    <property type="term" value="P:isoprenoid catabolic process"/>
    <property type="evidence" value="ECO:0007669"/>
    <property type="project" value="TreeGrafter"/>
</dbReference>
<dbReference type="EMBL" id="PIPM01000001">
    <property type="protein sequence ID" value="RUO36248.1"/>
    <property type="molecule type" value="Genomic_DNA"/>
</dbReference>
<dbReference type="GO" id="GO:0003824">
    <property type="term" value="F:catalytic activity"/>
    <property type="evidence" value="ECO:0007669"/>
    <property type="project" value="UniProtKB-ARBA"/>
</dbReference>
<dbReference type="PANTHER" id="PTHR42964">
    <property type="entry name" value="ENOYL-COA HYDRATASE"/>
    <property type="match status" value="1"/>
</dbReference>
<dbReference type="RefSeq" id="WP_126775559.1">
    <property type="nucleotide sequence ID" value="NZ_PIPM01000001.1"/>
</dbReference>
<dbReference type="CDD" id="cd06558">
    <property type="entry name" value="crotonase-like"/>
    <property type="match status" value="1"/>
</dbReference>
<dbReference type="InterPro" id="IPR029045">
    <property type="entry name" value="ClpP/crotonase-like_dom_sf"/>
</dbReference>
<evidence type="ECO:0000256" key="1">
    <source>
        <dbReference type="ARBA" id="ARBA00005254"/>
    </source>
</evidence>
<comment type="similarity">
    <text evidence="1">Belongs to the enoyl-CoA hydratase/isomerase family.</text>
</comment>
<dbReference type="InterPro" id="IPR051683">
    <property type="entry name" value="Enoyl-CoA_Hydratase/Isomerase"/>
</dbReference>
<dbReference type="Pfam" id="PF00378">
    <property type="entry name" value="ECH_1"/>
    <property type="match status" value="1"/>
</dbReference>
<dbReference type="SUPFAM" id="SSF52096">
    <property type="entry name" value="ClpP/crotonase"/>
    <property type="match status" value="1"/>
</dbReference>
<organism evidence="2 3">
    <name type="scientific">Aliidiomarina sanyensis</name>
    <dbReference type="NCBI Taxonomy" id="1249555"/>
    <lineage>
        <taxon>Bacteria</taxon>
        <taxon>Pseudomonadati</taxon>
        <taxon>Pseudomonadota</taxon>
        <taxon>Gammaproteobacteria</taxon>
        <taxon>Alteromonadales</taxon>
        <taxon>Idiomarinaceae</taxon>
        <taxon>Aliidiomarina</taxon>
    </lineage>
</organism>
<reference evidence="2 3" key="1">
    <citation type="journal article" date="2011" name="Front. Microbiol.">
        <title>Genomic signatures of strain selection and enhancement in Bacillus atrophaeus var. globigii, a historical biowarfare simulant.</title>
        <authorList>
            <person name="Gibbons H.S."/>
            <person name="Broomall S.M."/>
            <person name="McNew L.A."/>
            <person name="Daligault H."/>
            <person name="Chapman C."/>
            <person name="Bruce D."/>
            <person name="Karavis M."/>
            <person name="Krepps M."/>
            <person name="McGregor P.A."/>
            <person name="Hong C."/>
            <person name="Park K.H."/>
            <person name="Akmal A."/>
            <person name="Feldman A."/>
            <person name="Lin J.S."/>
            <person name="Chang W.E."/>
            <person name="Higgs B.W."/>
            <person name="Demirev P."/>
            <person name="Lindquist J."/>
            <person name="Liem A."/>
            <person name="Fochler E."/>
            <person name="Read T.D."/>
            <person name="Tapia R."/>
            <person name="Johnson S."/>
            <person name="Bishop-Lilly K.A."/>
            <person name="Detter C."/>
            <person name="Han C."/>
            <person name="Sozhamannan S."/>
            <person name="Rosenzweig C.N."/>
            <person name="Skowronski E.W."/>
        </authorList>
    </citation>
    <scope>NUCLEOTIDE SEQUENCE [LARGE SCALE GENOMIC DNA]</scope>
    <source>
        <strain evidence="2 3">GYP-17</strain>
    </source>
</reference>
<dbReference type="Gene3D" id="3.90.226.10">
    <property type="entry name" value="2-enoyl-CoA Hydratase, Chain A, domain 1"/>
    <property type="match status" value="1"/>
</dbReference>
<protein>
    <submittedName>
        <fullName evidence="2">Gamma-carboxygeranoyl-CoA hydratase</fullName>
    </submittedName>
</protein>
<keyword evidence="3" id="KW-1185">Reference proteome</keyword>
<evidence type="ECO:0000313" key="3">
    <source>
        <dbReference type="Proteomes" id="UP000288405"/>
    </source>
</evidence>
<accession>A0A432WR63</accession>
<dbReference type="PANTHER" id="PTHR42964:SF1">
    <property type="entry name" value="POLYKETIDE BIOSYNTHESIS ENOYL-COA HYDRATASE PKSH-RELATED"/>
    <property type="match status" value="1"/>
</dbReference>
<dbReference type="Gene3D" id="1.10.12.10">
    <property type="entry name" value="Lyase 2-enoyl-coa Hydratase, Chain A, domain 2"/>
    <property type="match status" value="1"/>
</dbReference>
<evidence type="ECO:0000313" key="2">
    <source>
        <dbReference type="EMBL" id="RUO36248.1"/>
    </source>
</evidence>
<proteinExistence type="inferred from homology"/>
<dbReference type="InterPro" id="IPR001753">
    <property type="entry name" value="Enoyl-CoA_hydra/iso"/>
</dbReference>
<dbReference type="AlphaFoldDB" id="A0A432WR63"/>
<gene>
    <name evidence="2" type="ORF">CWE11_00035</name>
</gene>
<sequence>MTTAFRFITLETDSLGVARLTMNRPDVHNAFDDVMIGELRAALRAVCEDKTARILILQANGKNFSAGADLQWMRSMAEKNYQENLEDAGQLGALMWELDHLPLPTIALVQGAAFGGAVGLVACCDMAFATTRASFCLSEVKIGLIPSVISPYVVRALGLSAARRYMLTAERFNAETAEKYGLIHGIIEAGDNAQHSLENLAAPVIQALLQNGPAAVAACKQLIDHVSNHTLDQQLVNETARRIAEIRVSPEGQEGLSAFLEKRAPLWQQKQTNGTSS</sequence>
<dbReference type="InterPro" id="IPR014748">
    <property type="entry name" value="Enoyl-CoA_hydra_C"/>
</dbReference>
<comment type="caution">
    <text evidence="2">The sequence shown here is derived from an EMBL/GenBank/DDBJ whole genome shotgun (WGS) entry which is preliminary data.</text>
</comment>
<dbReference type="Proteomes" id="UP000288405">
    <property type="component" value="Unassembled WGS sequence"/>
</dbReference>
<dbReference type="OrthoDB" id="9807606at2"/>
<name>A0A432WR63_9GAMM</name>